<organism evidence="1 2">
    <name type="scientific">Neisseria subflava</name>
    <dbReference type="NCBI Taxonomy" id="28449"/>
    <lineage>
        <taxon>Bacteria</taxon>
        <taxon>Pseudomonadati</taxon>
        <taxon>Pseudomonadota</taxon>
        <taxon>Betaproteobacteria</taxon>
        <taxon>Neisseriales</taxon>
        <taxon>Neisseriaceae</taxon>
        <taxon>Neisseria</taxon>
    </lineage>
</organism>
<protein>
    <submittedName>
        <fullName evidence="1">Uncharacterized protein</fullName>
    </submittedName>
</protein>
<accession>A0AAW6Y082</accession>
<dbReference type="EMBL" id="JASOPA010000001">
    <property type="protein sequence ID" value="MDK7241526.1"/>
    <property type="molecule type" value="Genomic_DNA"/>
</dbReference>
<dbReference type="RefSeq" id="WP_070459987.1">
    <property type="nucleotide sequence ID" value="NZ_JASOPA010000001.1"/>
</dbReference>
<dbReference type="SUPFAM" id="SSF57783">
    <property type="entry name" value="Zinc beta-ribbon"/>
    <property type="match status" value="1"/>
</dbReference>
<evidence type="ECO:0000313" key="1">
    <source>
        <dbReference type="EMBL" id="MDK7241526.1"/>
    </source>
</evidence>
<proteinExistence type="predicted"/>
<name>A0AAW6Y082_NEISU</name>
<sequence>MRDIFKTDPIPRPDDSDGGGYICNQCTPKGGSGFDLLALVFGYSFTESVNQVSALLELSDDLKEWAVYSVTKAD</sequence>
<gene>
    <name evidence="1" type="ORF">QP451_00520</name>
</gene>
<reference evidence="1" key="1">
    <citation type="submission" date="2023-05" db="EMBL/GenBank/DDBJ databases">
        <title>Cataloging the Phylogenetic Diversity of Human Bladder Bacteria.</title>
        <authorList>
            <person name="Du J."/>
        </authorList>
    </citation>
    <scope>NUCLEOTIDE SEQUENCE</scope>
    <source>
        <strain evidence="1">UMB1050</strain>
    </source>
</reference>
<evidence type="ECO:0000313" key="2">
    <source>
        <dbReference type="Proteomes" id="UP001236303"/>
    </source>
</evidence>
<dbReference type="Proteomes" id="UP001236303">
    <property type="component" value="Unassembled WGS sequence"/>
</dbReference>
<dbReference type="AlphaFoldDB" id="A0AAW6Y082"/>
<comment type="caution">
    <text evidence="1">The sequence shown here is derived from an EMBL/GenBank/DDBJ whole genome shotgun (WGS) entry which is preliminary data.</text>
</comment>